<gene>
    <name evidence="1" type="ORF">ACU57_01025</name>
    <name evidence="2" type="ORF">FWK02_12465</name>
</gene>
<protein>
    <submittedName>
        <fullName evidence="1">Uncharacterized protein</fullName>
    </submittedName>
</protein>
<proteinExistence type="predicted"/>
<dbReference type="Proteomes" id="UP000050556">
    <property type="component" value="Unassembled WGS sequence"/>
</dbReference>
<evidence type="ECO:0000313" key="3">
    <source>
        <dbReference type="Proteomes" id="UP000050556"/>
    </source>
</evidence>
<accession>A0A0P7M4Y5</accession>
<dbReference type="Proteomes" id="UP000321461">
    <property type="component" value="Unassembled WGS sequence"/>
</dbReference>
<reference evidence="2 4" key="2">
    <citation type="submission" date="2019-08" db="EMBL/GenBank/DDBJ databases">
        <title>Whole genome analysis of cultivated E. coli strains isolated from CD patients and healthy donors.</title>
        <authorList>
            <person name="Siniagina M.N."/>
            <person name="Markelova M.I."/>
            <person name="Laikov A.V."/>
            <person name="Boulygina E.A."/>
            <person name="Khusnutdinova D.R."/>
            <person name="Kharchenko A."/>
            <person name="Grigoryeva T.V."/>
        </authorList>
    </citation>
    <scope>NUCLEOTIDE SEQUENCE [LARGE SCALE GENOMIC DNA]</scope>
    <source>
        <strain evidence="2 4">3_77_5</strain>
    </source>
</reference>
<evidence type="ECO:0000313" key="4">
    <source>
        <dbReference type="Proteomes" id="UP000321461"/>
    </source>
</evidence>
<organism evidence="1 3">
    <name type="scientific">Escherichia coli</name>
    <dbReference type="NCBI Taxonomy" id="562"/>
    <lineage>
        <taxon>Bacteria</taxon>
        <taxon>Pseudomonadati</taxon>
        <taxon>Pseudomonadota</taxon>
        <taxon>Gammaproteobacteria</taxon>
        <taxon>Enterobacterales</taxon>
        <taxon>Enterobacteriaceae</taxon>
        <taxon>Escherichia</taxon>
    </lineage>
</organism>
<name>A0A0P7M4Y5_ECOLX</name>
<dbReference type="AlphaFoldDB" id="A0A0P7M4Y5"/>
<evidence type="ECO:0000313" key="1">
    <source>
        <dbReference type="EMBL" id="KPO19809.1"/>
    </source>
</evidence>
<evidence type="ECO:0000313" key="2">
    <source>
        <dbReference type="EMBL" id="TXT01432.1"/>
    </source>
</evidence>
<dbReference type="EMBL" id="VSBS01000374">
    <property type="protein sequence ID" value="TXT01432.1"/>
    <property type="molecule type" value="Genomic_DNA"/>
</dbReference>
<reference evidence="1 3" key="1">
    <citation type="journal article" date="2015" name="Front. Microbiol.">
        <title>Genetic determinants of heat resistance in Escherichia coli.</title>
        <authorList>
            <person name="Mercer R.G."/>
            <person name="Zheng J."/>
            <person name="Garcia-Hernandez R."/>
            <person name="Ruan L."/>
            <person name="Ganzle M.G."/>
            <person name="McMullen L.M."/>
        </authorList>
    </citation>
    <scope>NUCLEOTIDE SEQUENCE [LARGE SCALE GENOMIC DNA]</scope>
    <source>
        <strain evidence="1 3">AW1.3</strain>
    </source>
</reference>
<dbReference type="PATRIC" id="fig|562.7813.peg.3315"/>
<dbReference type="EMBL" id="LDYI01000014">
    <property type="protein sequence ID" value="KPO19809.1"/>
    <property type="molecule type" value="Genomic_DNA"/>
</dbReference>
<comment type="caution">
    <text evidence="1">The sequence shown here is derived from an EMBL/GenBank/DDBJ whole genome shotgun (WGS) entry which is preliminary data.</text>
</comment>
<sequence length="69" mass="7958">MSKLESLPPQFCASPVDELKMGLDELANNPLYLMRYQQFVSPMVYGERQITWDEAYSRFRSLALAILNA</sequence>